<reference evidence="2" key="1">
    <citation type="submission" date="2016-05" db="EMBL/GenBank/DDBJ databases">
        <title>Draft genome of Corynebacterium afermentans subsp. afermentans LCDC 88199T.</title>
        <authorList>
            <person name="Bernier A.-M."/>
            <person name="Bernard K."/>
        </authorList>
    </citation>
    <scope>NUCLEOTIDE SEQUENCE [LARGE SCALE GENOMIC DNA]</scope>
    <source>
        <strain evidence="2">NML01-0328</strain>
    </source>
</reference>
<dbReference type="Proteomes" id="UP000078003">
    <property type="component" value="Unassembled WGS sequence"/>
</dbReference>
<dbReference type="RefSeq" id="WP_064104553.1">
    <property type="nucleotide sequence ID" value="NZ_LXSF01000008.1"/>
</dbReference>
<proteinExistence type="predicted"/>
<gene>
    <name evidence="1" type="ORF">A7P85_07425</name>
</gene>
<dbReference type="AlphaFoldDB" id="A0A1A9RBG9"/>
<comment type="caution">
    <text evidence="1">The sequence shown here is derived from an EMBL/GenBank/DDBJ whole genome shotgun (WGS) entry which is preliminary data.</text>
</comment>
<evidence type="ECO:0000313" key="2">
    <source>
        <dbReference type="Proteomes" id="UP000078003"/>
    </source>
</evidence>
<evidence type="ECO:0000313" key="1">
    <source>
        <dbReference type="EMBL" id="OAM16046.1"/>
    </source>
</evidence>
<dbReference type="EMBL" id="LXSF01000008">
    <property type="protein sequence ID" value="OAM16046.1"/>
    <property type="molecule type" value="Genomic_DNA"/>
</dbReference>
<sequence>MLNASYYMLQWLADAPYAHICYNIEQLLRQKIADSCLLDIAATSMPQWQTEEVREEENGQTTAASRTGMAFEFVLHVSGNGQTHKLTGVYTWAGSHLNRPPAEQRQRVWLDLNSTLADFGGSRMTERLKAVS</sequence>
<name>A0A1A9RBG9_EIKCO</name>
<organism evidence="1 2">
    <name type="scientific">Eikenella corrodens</name>
    <dbReference type="NCBI Taxonomy" id="539"/>
    <lineage>
        <taxon>Bacteria</taxon>
        <taxon>Pseudomonadati</taxon>
        <taxon>Pseudomonadota</taxon>
        <taxon>Betaproteobacteria</taxon>
        <taxon>Neisseriales</taxon>
        <taxon>Neisseriaceae</taxon>
        <taxon>Eikenella</taxon>
    </lineage>
</organism>
<protein>
    <submittedName>
        <fullName evidence="1">Uncharacterized protein</fullName>
    </submittedName>
</protein>
<accession>A0A1A9RBG9</accession>